<keyword evidence="2" id="KW-1185">Reference proteome</keyword>
<dbReference type="AlphaFoldDB" id="A0A4Y7KXT1"/>
<dbReference type="Gramene" id="RZC77190">
    <property type="protein sequence ID" value="RZC77190"/>
    <property type="gene ID" value="C5167_001340"/>
</dbReference>
<evidence type="ECO:0000313" key="1">
    <source>
        <dbReference type="EMBL" id="RZC77190.1"/>
    </source>
</evidence>
<reference evidence="1 2" key="1">
    <citation type="journal article" date="2018" name="Science">
        <title>The opium poppy genome and morphinan production.</title>
        <authorList>
            <person name="Guo L."/>
            <person name="Winzer T."/>
            <person name="Yang X."/>
            <person name="Li Y."/>
            <person name="Ning Z."/>
            <person name="He Z."/>
            <person name="Teodor R."/>
            <person name="Lu Y."/>
            <person name="Bowser T.A."/>
            <person name="Graham I.A."/>
            <person name="Ye K."/>
        </authorList>
    </citation>
    <scope>NUCLEOTIDE SEQUENCE [LARGE SCALE GENOMIC DNA]</scope>
    <source>
        <strain evidence="2">cv. HN1</strain>
        <tissue evidence="1">Leaves</tissue>
    </source>
</reference>
<name>A0A4Y7KXT1_PAPSO</name>
<dbReference type="EMBL" id="CM010723">
    <property type="protein sequence ID" value="RZC77190.1"/>
    <property type="molecule type" value="Genomic_DNA"/>
</dbReference>
<organism evidence="1 2">
    <name type="scientific">Papaver somniferum</name>
    <name type="common">Opium poppy</name>
    <dbReference type="NCBI Taxonomy" id="3469"/>
    <lineage>
        <taxon>Eukaryota</taxon>
        <taxon>Viridiplantae</taxon>
        <taxon>Streptophyta</taxon>
        <taxon>Embryophyta</taxon>
        <taxon>Tracheophyta</taxon>
        <taxon>Spermatophyta</taxon>
        <taxon>Magnoliopsida</taxon>
        <taxon>Ranunculales</taxon>
        <taxon>Papaveraceae</taxon>
        <taxon>Papaveroideae</taxon>
        <taxon>Papaver</taxon>
    </lineage>
</organism>
<accession>A0A4Y7KXT1</accession>
<sequence>MQTEGTSVRLTRAVRGEHDILNWKPLSWTGDIENLIRKLQELNRDCCKEVNKAAVALANKPNAMAALDYTGYPSSFLFEILTLDRNLALELPLDTTANEQLPILLMHNMLISI</sequence>
<gene>
    <name evidence="1" type="ORF">C5167_001340</name>
</gene>
<dbReference type="Proteomes" id="UP000316621">
    <property type="component" value="Chromosome 9"/>
</dbReference>
<proteinExistence type="predicted"/>
<evidence type="ECO:0000313" key="2">
    <source>
        <dbReference type="Proteomes" id="UP000316621"/>
    </source>
</evidence>
<protein>
    <submittedName>
        <fullName evidence="1">Uncharacterized protein</fullName>
    </submittedName>
</protein>